<evidence type="ECO:0000313" key="2">
    <source>
        <dbReference type="Proteomes" id="UP000655016"/>
    </source>
</evidence>
<keyword evidence="2" id="KW-1185">Reference proteome</keyword>
<accession>A0ABQ1UNQ2</accession>
<gene>
    <name evidence="1" type="ORF">GCM10011518_35980</name>
</gene>
<dbReference type="Proteomes" id="UP000655016">
    <property type="component" value="Unassembled WGS sequence"/>
</dbReference>
<comment type="caution">
    <text evidence="1">The sequence shown here is derived from an EMBL/GenBank/DDBJ whole genome shotgun (WGS) entry which is preliminary data.</text>
</comment>
<sequence length="258" mass="30735">MKELTTRFINAKKEFINSNGSENSVENLYDIIYLLKDIKDRNFEQNYILAEIYNLVGENIFASKIINNSLINAKGKQIERLKSIQKRIDNQRNNWNVKIHRDLRDSKIIKDSTKLNIEDFIIFKERDNTYTIKISEKIKNIVILNKKMPNENEYGYLYSEKEPNIYLLQSLIEYIKWLGQIKDEVIDFYNNSNFRHKLTNVGQIWYDGLDVFEFSINVDNDDIFNTEIILLDYLQNDFAFRLEIGNKTLKSIKYDPEI</sequence>
<protein>
    <submittedName>
        <fullName evidence="1">Uncharacterized protein</fullName>
    </submittedName>
</protein>
<dbReference type="EMBL" id="BMKP01000009">
    <property type="protein sequence ID" value="GGF23465.1"/>
    <property type="molecule type" value="Genomic_DNA"/>
</dbReference>
<name>A0ABQ1UNQ2_9FLAO</name>
<proteinExistence type="predicted"/>
<organism evidence="1 2">
    <name type="scientific">Flavobacterium limi</name>
    <dbReference type="NCBI Taxonomy" id="2045105"/>
    <lineage>
        <taxon>Bacteria</taxon>
        <taxon>Pseudomonadati</taxon>
        <taxon>Bacteroidota</taxon>
        <taxon>Flavobacteriia</taxon>
        <taxon>Flavobacteriales</taxon>
        <taxon>Flavobacteriaceae</taxon>
        <taxon>Flavobacterium</taxon>
    </lineage>
</organism>
<reference evidence="2" key="1">
    <citation type="journal article" date="2019" name="Int. J. Syst. Evol. Microbiol.">
        <title>The Global Catalogue of Microorganisms (GCM) 10K type strain sequencing project: providing services to taxonomists for standard genome sequencing and annotation.</title>
        <authorList>
            <consortium name="The Broad Institute Genomics Platform"/>
            <consortium name="The Broad Institute Genome Sequencing Center for Infectious Disease"/>
            <person name="Wu L."/>
            <person name="Ma J."/>
        </authorList>
    </citation>
    <scope>NUCLEOTIDE SEQUENCE [LARGE SCALE GENOMIC DNA]</scope>
    <source>
        <strain evidence="2">CGMCC 1.16060</strain>
    </source>
</reference>
<evidence type="ECO:0000313" key="1">
    <source>
        <dbReference type="EMBL" id="GGF23465.1"/>
    </source>
</evidence>
<dbReference type="RefSeq" id="WP_163395826.1">
    <property type="nucleotide sequence ID" value="NZ_BMKP01000009.1"/>
</dbReference>